<name>A0A5B7BG90_DAVIN</name>
<feature type="region of interest" description="Disordered" evidence="1">
    <location>
        <begin position="91"/>
        <end position="126"/>
    </location>
</feature>
<protein>
    <recommendedName>
        <fullName evidence="3">Membrane insertase YidC</fullName>
    </recommendedName>
</protein>
<dbReference type="InterPro" id="IPR012881">
    <property type="entry name" value="DUF1685"/>
</dbReference>
<dbReference type="Pfam" id="PF07939">
    <property type="entry name" value="DUF1685"/>
    <property type="match status" value="1"/>
</dbReference>
<reference evidence="2" key="1">
    <citation type="submission" date="2019-08" db="EMBL/GenBank/DDBJ databases">
        <title>Reference gene set and small RNA set construction with multiple tissues from Davidia involucrata Baill.</title>
        <authorList>
            <person name="Yang H."/>
            <person name="Zhou C."/>
            <person name="Li G."/>
            <person name="Wang J."/>
            <person name="Gao P."/>
            <person name="Wang M."/>
            <person name="Wang R."/>
            <person name="Zhao Y."/>
        </authorList>
    </citation>
    <scope>NUCLEOTIDE SEQUENCE</scope>
    <source>
        <tissue evidence="2">Mixed with DoveR01_LX</tissue>
    </source>
</reference>
<organism evidence="2">
    <name type="scientific">Davidia involucrata</name>
    <name type="common">Dove tree</name>
    <dbReference type="NCBI Taxonomy" id="16924"/>
    <lineage>
        <taxon>Eukaryota</taxon>
        <taxon>Viridiplantae</taxon>
        <taxon>Streptophyta</taxon>
        <taxon>Embryophyta</taxon>
        <taxon>Tracheophyta</taxon>
        <taxon>Spermatophyta</taxon>
        <taxon>Magnoliopsida</taxon>
        <taxon>eudicotyledons</taxon>
        <taxon>Gunneridae</taxon>
        <taxon>Pentapetalae</taxon>
        <taxon>asterids</taxon>
        <taxon>Cornales</taxon>
        <taxon>Nyssaceae</taxon>
        <taxon>Davidia</taxon>
    </lineage>
</organism>
<evidence type="ECO:0000313" key="2">
    <source>
        <dbReference type="EMBL" id="MPA67625.1"/>
    </source>
</evidence>
<dbReference type="PANTHER" id="PTHR31865">
    <property type="entry name" value="OSJNBA0071G03.3 PROTEIN"/>
    <property type="match status" value="1"/>
</dbReference>
<proteinExistence type="predicted"/>
<dbReference type="PANTHER" id="PTHR31865:SF22">
    <property type="entry name" value="DUF1685 FAMILY PROTEIN"/>
    <property type="match status" value="1"/>
</dbReference>
<feature type="region of interest" description="Disordered" evidence="1">
    <location>
        <begin position="1"/>
        <end position="44"/>
    </location>
</feature>
<dbReference type="EMBL" id="GHES01037066">
    <property type="protein sequence ID" value="MPA67625.1"/>
    <property type="molecule type" value="Transcribed_RNA"/>
</dbReference>
<dbReference type="AlphaFoldDB" id="A0A5B7BG90"/>
<feature type="compositionally biased region" description="Low complexity" evidence="1">
    <location>
        <begin position="96"/>
        <end position="114"/>
    </location>
</feature>
<sequence>MSERKAPPCPPSLYKQRSWSPDTLRDEAWSKRKSNHRLRRGRCKSVTDEDLDEIKACFELGFQFDSPDIDPKLSDTFPALDLYHAVNKQYSKRLSRSSSSSKSFDFDSSSSSSSIGSHSTILDTGDDPEMVKTRLKQWAQVVACSVRQFSPN</sequence>
<accession>A0A5B7BG90</accession>
<feature type="compositionally biased region" description="Basic residues" evidence="1">
    <location>
        <begin position="31"/>
        <end position="43"/>
    </location>
</feature>
<evidence type="ECO:0000256" key="1">
    <source>
        <dbReference type="SAM" id="MobiDB-lite"/>
    </source>
</evidence>
<evidence type="ECO:0008006" key="3">
    <source>
        <dbReference type="Google" id="ProtNLM"/>
    </source>
</evidence>
<gene>
    <name evidence="2" type="ORF">Din_037066</name>
</gene>